<dbReference type="SUPFAM" id="SSF46785">
    <property type="entry name" value="Winged helix' DNA-binding domain"/>
    <property type="match status" value="1"/>
</dbReference>
<keyword evidence="5" id="KW-0010">Activator</keyword>
<evidence type="ECO:0000259" key="7">
    <source>
        <dbReference type="Pfam" id="PF22381"/>
    </source>
</evidence>
<dbReference type="Pfam" id="PF22381">
    <property type="entry name" value="Staph_reg_Sar_Rot"/>
    <property type="match status" value="1"/>
</dbReference>
<dbReference type="AlphaFoldDB" id="A0A4Z1BFT5"/>
<evidence type="ECO:0000256" key="3">
    <source>
        <dbReference type="ARBA" id="ARBA00023026"/>
    </source>
</evidence>
<dbReference type="Gene3D" id="1.10.10.10">
    <property type="entry name" value="Winged helix-like DNA-binding domain superfamily/Winged helix DNA-binding domain"/>
    <property type="match status" value="1"/>
</dbReference>
<dbReference type="NCBIfam" id="TIGR01889">
    <property type="entry name" value="Staph_reg_Sar"/>
    <property type="match status" value="1"/>
</dbReference>
<dbReference type="InterPro" id="IPR036390">
    <property type="entry name" value="WH_DNA-bd_sf"/>
</dbReference>
<keyword evidence="2" id="KW-0805">Transcription regulation</keyword>
<evidence type="ECO:0000256" key="2">
    <source>
        <dbReference type="ARBA" id="ARBA00023015"/>
    </source>
</evidence>
<protein>
    <submittedName>
        <fullName evidence="8">MarR family transcriptional regulator</fullName>
    </submittedName>
</protein>
<dbReference type="Proteomes" id="UP000297459">
    <property type="component" value="Unassembled WGS sequence"/>
</dbReference>
<dbReference type="GO" id="GO:0003677">
    <property type="term" value="F:DNA binding"/>
    <property type="evidence" value="ECO:0007669"/>
    <property type="project" value="UniProtKB-KW"/>
</dbReference>
<keyword evidence="3" id="KW-0843">Virulence</keyword>
<dbReference type="InterPro" id="IPR036388">
    <property type="entry name" value="WH-like_DNA-bd_sf"/>
</dbReference>
<dbReference type="InterPro" id="IPR010166">
    <property type="entry name" value="SarA/Rot_dom"/>
</dbReference>
<comment type="caution">
    <text evidence="8">The sequence shown here is derived from an EMBL/GenBank/DDBJ whole genome shotgun (WGS) entry which is preliminary data.</text>
</comment>
<dbReference type="PANTHER" id="PTHR33164">
    <property type="entry name" value="TRANSCRIPTIONAL REGULATOR, MARR FAMILY"/>
    <property type="match status" value="1"/>
</dbReference>
<evidence type="ECO:0000313" key="8">
    <source>
        <dbReference type="EMBL" id="TGN29068.1"/>
    </source>
</evidence>
<sequence>MKEGIALSNQANENITMILKLEELCKEINSVFKVIYENYDLSKEEVLILLTLWDKGPMTLKEMDSYVCIKSYKRTRTYNNLVQSEWIYKERPLDDERTVIIHFNENKKEDKFELLNFITNNIKKRYQLFEESLKSLMEV</sequence>
<evidence type="ECO:0000256" key="1">
    <source>
        <dbReference type="ARBA" id="ARBA00022491"/>
    </source>
</evidence>
<keyword evidence="6" id="KW-0804">Transcription</keyword>
<organism evidence="8 9">
    <name type="scientific">Staphylococcus pragensis</name>
    <dbReference type="NCBI Taxonomy" id="1611836"/>
    <lineage>
        <taxon>Bacteria</taxon>
        <taxon>Bacillati</taxon>
        <taxon>Bacillota</taxon>
        <taxon>Bacilli</taxon>
        <taxon>Bacillales</taxon>
        <taxon>Staphylococcaceae</taxon>
        <taxon>Staphylococcus</taxon>
    </lineage>
</organism>
<dbReference type="InterPro" id="IPR055166">
    <property type="entry name" value="Transc_reg_Sar_Rot_HTH"/>
</dbReference>
<dbReference type="InterPro" id="IPR039422">
    <property type="entry name" value="MarR/SlyA-like"/>
</dbReference>
<accession>A0A4Z1BFT5</accession>
<dbReference type="GO" id="GO:0006950">
    <property type="term" value="P:response to stress"/>
    <property type="evidence" value="ECO:0007669"/>
    <property type="project" value="TreeGrafter"/>
</dbReference>
<evidence type="ECO:0000256" key="6">
    <source>
        <dbReference type="ARBA" id="ARBA00023163"/>
    </source>
</evidence>
<feature type="domain" description="Transcriptional regulator SarA/SarZ/Rot-like helix-turn-helix" evidence="7">
    <location>
        <begin position="31"/>
        <end position="111"/>
    </location>
</feature>
<dbReference type="PANTHER" id="PTHR33164:SF56">
    <property type="entry name" value="HTH-TYPE TRANSCRIPTIONAL REGULATOR MHQR"/>
    <property type="match status" value="1"/>
</dbReference>
<dbReference type="GO" id="GO:0003700">
    <property type="term" value="F:DNA-binding transcription factor activity"/>
    <property type="evidence" value="ECO:0007669"/>
    <property type="project" value="InterPro"/>
</dbReference>
<keyword evidence="1" id="KW-0678">Repressor</keyword>
<evidence type="ECO:0000256" key="5">
    <source>
        <dbReference type="ARBA" id="ARBA00023159"/>
    </source>
</evidence>
<dbReference type="EMBL" id="SRPJ01000001">
    <property type="protein sequence ID" value="TGN29068.1"/>
    <property type="molecule type" value="Genomic_DNA"/>
</dbReference>
<evidence type="ECO:0000313" key="9">
    <source>
        <dbReference type="Proteomes" id="UP000297459"/>
    </source>
</evidence>
<proteinExistence type="predicted"/>
<keyword evidence="4" id="KW-0238">DNA-binding</keyword>
<name>A0A4Z1BFT5_9STAP</name>
<gene>
    <name evidence="8" type="ORF">E2558_05325</name>
</gene>
<reference evidence="8 9" key="1">
    <citation type="submission" date="2019-04" db="EMBL/GenBank/DDBJ databases">
        <title>Genomic characterization of Staphylococcus petrasii strains.</title>
        <authorList>
            <person name="Vrbovska V."/>
            <person name="Kovarovic V."/>
            <person name="Maslanova I."/>
            <person name="Indrakova A."/>
            <person name="Petras P."/>
            <person name="Sedo O."/>
            <person name="Svec P."/>
            <person name="Fisarova L."/>
            <person name="Sedlacek I."/>
            <person name="Doskar J."/>
            <person name="Pantucek R."/>
        </authorList>
    </citation>
    <scope>NUCLEOTIDE SEQUENCE [LARGE SCALE GENOMIC DNA]</scope>
    <source>
        <strain evidence="8 9">CCM 8529</strain>
    </source>
</reference>
<evidence type="ECO:0000256" key="4">
    <source>
        <dbReference type="ARBA" id="ARBA00023125"/>
    </source>
</evidence>
<keyword evidence="9" id="KW-1185">Reference proteome</keyword>